<feature type="coiled-coil region" evidence="1">
    <location>
        <begin position="8"/>
        <end position="42"/>
    </location>
</feature>
<name>A0A3S2VU38_9HYPH</name>
<keyword evidence="1" id="KW-0175">Coiled coil</keyword>
<keyword evidence="3" id="KW-1185">Reference proteome</keyword>
<organism evidence="2 3">
    <name type="scientific">Methylobacterium oryzihabitans</name>
    <dbReference type="NCBI Taxonomy" id="2499852"/>
    <lineage>
        <taxon>Bacteria</taxon>
        <taxon>Pseudomonadati</taxon>
        <taxon>Pseudomonadota</taxon>
        <taxon>Alphaproteobacteria</taxon>
        <taxon>Hyphomicrobiales</taxon>
        <taxon>Methylobacteriaceae</taxon>
        <taxon>Methylobacterium</taxon>
    </lineage>
</organism>
<accession>A0A3S2VU38</accession>
<gene>
    <name evidence="2" type="ORF">EOE48_03290</name>
</gene>
<dbReference type="Proteomes" id="UP000286997">
    <property type="component" value="Unassembled WGS sequence"/>
</dbReference>
<evidence type="ECO:0000256" key="1">
    <source>
        <dbReference type="SAM" id="Coils"/>
    </source>
</evidence>
<comment type="caution">
    <text evidence="2">The sequence shown here is derived from an EMBL/GenBank/DDBJ whole genome shotgun (WGS) entry which is preliminary data.</text>
</comment>
<evidence type="ECO:0000313" key="2">
    <source>
        <dbReference type="EMBL" id="RVU21134.1"/>
    </source>
</evidence>
<proteinExistence type="predicted"/>
<dbReference type="RefSeq" id="WP_127727353.1">
    <property type="nucleotide sequence ID" value="NZ_SACP01000002.1"/>
</dbReference>
<reference evidence="2 3" key="1">
    <citation type="submission" date="2019-01" db="EMBL/GenBank/DDBJ databases">
        <authorList>
            <person name="Chen W.-M."/>
        </authorList>
    </citation>
    <scope>NUCLEOTIDE SEQUENCE [LARGE SCALE GENOMIC DNA]</scope>
    <source>
        <strain evidence="2 3">TER-1</strain>
    </source>
</reference>
<evidence type="ECO:0000313" key="3">
    <source>
        <dbReference type="Proteomes" id="UP000286997"/>
    </source>
</evidence>
<dbReference type="EMBL" id="SACP01000002">
    <property type="protein sequence ID" value="RVU21134.1"/>
    <property type="molecule type" value="Genomic_DNA"/>
</dbReference>
<sequence>MPLDDPPVARSLALVAEMQKRVAALREEAEKVRRNIAEFRALLTPAVSERTIAPPPPAAKPCLPIKAVSPPPPRIPVAPAADPEVLDGLARTLIEAHRLSELDGDAVLRDLVEAALTHVGFRLSDHIPPSQAGVPIH</sequence>
<protein>
    <submittedName>
        <fullName evidence="2">Uncharacterized protein</fullName>
    </submittedName>
</protein>
<dbReference type="AlphaFoldDB" id="A0A3S2VU38"/>